<dbReference type="GO" id="GO:0046872">
    <property type="term" value="F:metal ion binding"/>
    <property type="evidence" value="ECO:0007669"/>
    <property type="project" value="InterPro"/>
</dbReference>
<dbReference type="EMBL" id="FAOP01000004">
    <property type="protein sequence ID" value="CUU03866.1"/>
    <property type="molecule type" value="Genomic_DNA"/>
</dbReference>
<organism evidence="7 8">
    <name type="scientific">Candidatus Kryptonium thompsonii</name>
    <dbReference type="NCBI Taxonomy" id="1633631"/>
    <lineage>
        <taxon>Bacteria</taxon>
        <taxon>Pseudomonadati</taxon>
        <taxon>Candidatus Kryptoniota</taxon>
        <taxon>Candidatus Kryptonium</taxon>
    </lineage>
</organism>
<dbReference type="SUPFAM" id="SSF56300">
    <property type="entry name" value="Metallo-dependent phosphatases"/>
    <property type="match status" value="1"/>
</dbReference>
<evidence type="ECO:0000313" key="9">
    <source>
        <dbReference type="Proteomes" id="UP000182200"/>
    </source>
</evidence>
<accession>A0A0P1LVR0</accession>
<accession>A0A0S4MY19</accession>
<evidence type="ECO:0000259" key="5">
    <source>
        <dbReference type="Pfam" id="PF02872"/>
    </source>
</evidence>
<evidence type="ECO:0000256" key="2">
    <source>
        <dbReference type="ARBA" id="ARBA00022729"/>
    </source>
</evidence>
<dbReference type="PRINTS" id="PR01607">
    <property type="entry name" value="APYRASEFAMLY"/>
</dbReference>
<dbReference type="Pfam" id="PF02872">
    <property type="entry name" value="5_nucleotid_C"/>
    <property type="match status" value="1"/>
</dbReference>
<dbReference type="PANTHER" id="PTHR11575">
    <property type="entry name" value="5'-NUCLEOTIDASE-RELATED"/>
    <property type="match status" value="1"/>
</dbReference>
<dbReference type="GO" id="GO:0000166">
    <property type="term" value="F:nucleotide binding"/>
    <property type="evidence" value="ECO:0007669"/>
    <property type="project" value="UniProtKB-KW"/>
</dbReference>
<dbReference type="GO" id="GO:0016788">
    <property type="term" value="F:hydrolase activity, acting on ester bonds"/>
    <property type="evidence" value="ECO:0007669"/>
    <property type="project" value="InterPro"/>
</dbReference>
<evidence type="ECO:0000256" key="3">
    <source>
        <dbReference type="RuleBase" id="RU362119"/>
    </source>
</evidence>
<dbReference type="InterPro" id="IPR029052">
    <property type="entry name" value="Metallo-depent_PP-like"/>
</dbReference>
<dbReference type="Pfam" id="PF00149">
    <property type="entry name" value="Metallophos"/>
    <property type="match status" value="1"/>
</dbReference>
<evidence type="ECO:0000313" key="8">
    <source>
        <dbReference type="Proteomes" id="UP000182011"/>
    </source>
</evidence>
<name>A0A0N7MQ62_9BACT</name>
<dbReference type="PROSITE" id="PS00786">
    <property type="entry name" value="5_NUCLEOTIDASE_2"/>
    <property type="match status" value="1"/>
</dbReference>
<dbReference type="InterPro" id="IPR008334">
    <property type="entry name" value="5'-Nucleotdase_C"/>
</dbReference>
<dbReference type="OrthoDB" id="9768561at2"/>
<reference evidence="7 8" key="1">
    <citation type="submission" date="2015-11" db="EMBL/GenBank/DDBJ databases">
        <authorList>
            <person name="Zhang Y."/>
            <person name="Guo Z."/>
        </authorList>
    </citation>
    <scope>NUCLEOTIDE SEQUENCE [LARGE SCALE GENOMIC DNA]</scope>
    <source>
        <strain evidence="7">JGI-4</strain>
    </source>
</reference>
<dbReference type="Proteomes" id="UP000182200">
    <property type="component" value="Unassembled WGS sequence"/>
</dbReference>
<dbReference type="InterPro" id="IPR006146">
    <property type="entry name" value="5'-Nucleotdase_CS"/>
</dbReference>
<dbReference type="EMBL" id="CZVI01000002">
    <property type="protein sequence ID" value="CUS79341.1"/>
    <property type="molecule type" value="Genomic_DNA"/>
</dbReference>
<evidence type="ECO:0000313" key="6">
    <source>
        <dbReference type="EMBL" id="CUS79341.1"/>
    </source>
</evidence>
<dbReference type="PANTHER" id="PTHR11575:SF24">
    <property type="entry name" value="5'-NUCLEOTIDASE"/>
    <property type="match status" value="1"/>
</dbReference>
<feature type="domain" description="5'-Nucleotidase C-terminal" evidence="5">
    <location>
        <begin position="318"/>
        <end position="454"/>
    </location>
</feature>
<keyword evidence="3" id="KW-0547">Nucleotide-binding</keyword>
<dbReference type="STRING" id="1633631.GCA_001442925_00872"/>
<dbReference type="InterPro" id="IPR006179">
    <property type="entry name" value="5_nucleotidase/apyrase"/>
</dbReference>
<accession>A0A0N7MQ62</accession>
<dbReference type="RefSeq" id="WP_047133670.1">
    <property type="nucleotide sequence ID" value="NZ_CZVI01000002.1"/>
</dbReference>
<dbReference type="CDD" id="cd00845">
    <property type="entry name" value="MPP_UshA_N_like"/>
    <property type="match status" value="1"/>
</dbReference>
<comment type="similarity">
    <text evidence="1 3">Belongs to the 5'-nucleotidase family.</text>
</comment>
<dbReference type="GO" id="GO:0030288">
    <property type="term" value="C:outer membrane-bounded periplasmic space"/>
    <property type="evidence" value="ECO:0007669"/>
    <property type="project" value="TreeGrafter"/>
</dbReference>
<accession>A0A0N7MSF7</accession>
<proteinExistence type="inferred from homology"/>
<evidence type="ECO:0000256" key="1">
    <source>
        <dbReference type="ARBA" id="ARBA00006654"/>
    </source>
</evidence>
<accession>A0A0P1NV95</accession>
<evidence type="ECO:0000313" key="7">
    <source>
        <dbReference type="EMBL" id="CUU03866.1"/>
    </source>
</evidence>
<dbReference type="Proteomes" id="UP000182011">
    <property type="component" value="Unassembled WGS sequence"/>
</dbReference>
<dbReference type="Gene3D" id="3.60.21.10">
    <property type="match status" value="1"/>
</dbReference>
<dbReference type="InterPro" id="IPR004843">
    <property type="entry name" value="Calcineurin-like_PHP"/>
</dbReference>
<reference evidence="6 9" key="2">
    <citation type="submission" date="2015-11" db="EMBL/GenBank/DDBJ databases">
        <authorList>
            <person name="Varghese N."/>
        </authorList>
    </citation>
    <scope>NUCLEOTIDE SEQUENCE [LARGE SCALE GENOMIC DNA]</scope>
    <source>
        <strain evidence="6 9">JGI-8</strain>
    </source>
</reference>
<keyword evidence="9" id="KW-1185">Reference proteome</keyword>
<accession>A0A0P1MJX1</accession>
<dbReference type="AlphaFoldDB" id="A0A0N7MQ62"/>
<sequence length="512" mass="58023">MKFKQVYRLLLTFLVFVLSQILLSQNLEKILILHWNDFHSQNVPMRSICSDTPCYVGGTANLLGLINKFRTEEKNVLVLNAGDDFQGTPISSLTKGRSQIELMNLINPDAMTLGNHEFDYGRDALEENLKLAKFKVICANLWDKRKGNLFTKPYTVKNLGKAKVGVIGLTTPELFKLSLRENLKDLELLDIEKVTRQYINELKTKEKVDLIIALTHLGVQADSLLAVKFPEIKIIIGGHSHTVLKEPKIVNGVIICQAGSRGEYLGYLEAMIDVDGDSVYSYKGKLIRVVEGTVKPDEVALKKVEELEKMVDKEFGQVIGKLEVDWKRNFYGESNLGNWEADVMREFAKTDIAFQNSGGLRKDLPKGDIKVRDIWEINPFGNTFVVFEVDGKTLRKMMEWQASGKAELMQVSGIKVVFDSRKKIGERIISIEVGGKPLDENRIYSIVTNNWVADHLYDLFGIPQNSVKIKNLGVVDRDIFIEAVKKQKVIKSEVEGRIIDLAKQKEEIKNEY</sequence>
<dbReference type="Gene3D" id="3.90.780.10">
    <property type="entry name" value="5'-Nucleotidase, C-terminal domain"/>
    <property type="match status" value="1"/>
</dbReference>
<keyword evidence="3" id="KW-0378">Hydrolase</keyword>
<dbReference type="GO" id="GO:0009166">
    <property type="term" value="P:nucleotide catabolic process"/>
    <property type="evidence" value="ECO:0007669"/>
    <property type="project" value="InterPro"/>
</dbReference>
<evidence type="ECO:0000259" key="4">
    <source>
        <dbReference type="Pfam" id="PF00149"/>
    </source>
</evidence>
<gene>
    <name evidence="7" type="ORF">JGI4_00873</name>
    <name evidence="6" type="ORF">JGI8_00308</name>
</gene>
<dbReference type="InterPro" id="IPR036907">
    <property type="entry name" value="5'-Nucleotdase_C_sf"/>
</dbReference>
<dbReference type="SUPFAM" id="SSF55816">
    <property type="entry name" value="5'-nucleotidase (syn. UDP-sugar hydrolase), C-terminal domain"/>
    <property type="match status" value="1"/>
</dbReference>
<protein>
    <submittedName>
        <fullName evidence="7">5'-nucleotidase</fullName>
    </submittedName>
</protein>
<accession>A0A0P1LEZ9</accession>
<keyword evidence="2" id="KW-0732">Signal</keyword>
<feature type="domain" description="Calcineurin-like phosphoesterase" evidence="4">
    <location>
        <begin position="32"/>
        <end position="242"/>
    </location>
</feature>